<feature type="transmembrane region" description="Helical" evidence="8">
    <location>
        <begin position="173"/>
        <end position="193"/>
    </location>
</feature>
<evidence type="ECO:0000256" key="5">
    <source>
        <dbReference type="ARBA" id="ARBA00022692"/>
    </source>
</evidence>
<evidence type="ECO:0000313" key="9">
    <source>
        <dbReference type="EMBL" id="EJZ85423.1"/>
    </source>
</evidence>
<keyword evidence="4 8" id="KW-1003">Cell membrane</keyword>
<evidence type="ECO:0000256" key="7">
    <source>
        <dbReference type="ARBA" id="ARBA00023136"/>
    </source>
</evidence>
<dbReference type="Proteomes" id="UP000003994">
    <property type="component" value="Unassembled WGS sequence"/>
</dbReference>
<evidence type="ECO:0000313" key="10">
    <source>
        <dbReference type="Proteomes" id="UP000003994"/>
    </source>
</evidence>
<evidence type="ECO:0000256" key="6">
    <source>
        <dbReference type="ARBA" id="ARBA00022989"/>
    </source>
</evidence>
<dbReference type="HOGENOM" id="CLU_054750_0_0_11"/>
<comment type="similarity">
    <text evidence="2 8">Belongs to the 4-toluene sulfonate uptake permease (TSUP) (TC 2.A.102) family.</text>
</comment>
<dbReference type="AlphaFoldDB" id="K0YPQ5"/>
<comment type="caution">
    <text evidence="9">The sequence shown here is derived from an EMBL/GenBank/DDBJ whole genome shotgun (WGS) entry which is preliminary data.</text>
</comment>
<proteinExistence type="inferred from homology"/>
<feature type="transmembrane region" description="Helical" evidence="8">
    <location>
        <begin position="226"/>
        <end position="243"/>
    </location>
</feature>
<feature type="transmembrane region" description="Helical" evidence="8">
    <location>
        <begin position="77"/>
        <end position="94"/>
    </location>
</feature>
<feature type="transmembrane region" description="Helical" evidence="8">
    <location>
        <begin position="100"/>
        <end position="119"/>
    </location>
</feature>
<dbReference type="GO" id="GO:0005886">
    <property type="term" value="C:plasma membrane"/>
    <property type="evidence" value="ECO:0007669"/>
    <property type="project" value="UniProtKB-SubCell"/>
</dbReference>
<comment type="subcellular location">
    <subcellularLocation>
        <location evidence="1 8">Cell membrane</location>
        <topology evidence="1 8">Multi-pass membrane protein</topology>
    </subcellularLocation>
</comment>
<keyword evidence="5 8" id="KW-0812">Transmembrane</keyword>
<reference evidence="9 10" key="1">
    <citation type="submission" date="2012-07" db="EMBL/GenBank/DDBJ databases">
        <title>The Genome Sequence of Actinomyces turicensis ACS-279-V-COL4.</title>
        <authorList>
            <consortium name="The Broad Institute Genome Sequencing Platform"/>
            <person name="Earl A."/>
            <person name="Ward D."/>
            <person name="Feldgarden M."/>
            <person name="Gevers D."/>
            <person name="Saerens B."/>
            <person name="Vaneechoutte M."/>
            <person name="Walker B."/>
            <person name="Young S.K."/>
            <person name="Zeng Q."/>
            <person name="Gargeya S."/>
            <person name="Fitzgerald M."/>
            <person name="Haas B."/>
            <person name="Abouelleil A."/>
            <person name="Alvarado L."/>
            <person name="Arachchi H.M."/>
            <person name="Berlin A."/>
            <person name="Chapman S.B."/>
            <person name="Goldberg J."/>
            <person name="Griggs A."/>
            <person name="Gujja S."/>
            <person name="Hansen M."/>
            <person name="Howarth C."/>
            <person name="Imamovic A."/>
            <person name="Larimer J."/>
            <person name="McCowen C."/>
            <person name="Montmayeur A."/>
            <person name="Murphy C."/>
            <person name="Neiman D."/>
            <person name="Pearson M."/>
            <person name="Priest M."/>
            <person name="Roberts A."/>
            <person name="Saif S."/>
            <person name="Shea T."/>
            <person name="Sisk P."/>
            <person name="Sykes S."/>
            <person name="Wortman J."/>
            <person name="Nusbaum C."/>
            <person name="Birren B."/>
        </authorList>
    </citation>
    <scope>NUCLEOTIDE SEQUENCE [LARGE SCALE GENOMIC DNA]</scope>
    <source>
        <strain evidence="9 10">ACS-279-V-Col4</strain>
    </source>
</reference>
<dbReference type="PANTHER" id="PTHR30269">
    <property type="entry name" value="TRANSMEMBRANE PROTEIN YFCA"/>
    <property type="match status" value="1"/>
</dbReference>
<evidence type="ECO:0000256" key="4">
    <source>
        <dbReference type="ARBA" id="ARBA00022475"/>
    </source>
</evidence>
<keyword evidence="6 8" id="KW-1133">Transmembrane helix</keyword>
<organism evidence="9 10">
    <name type="scientific">Schaalia turicensis ACS-279-V-Col4</name>
    <dbReference type="NCBI Taxonomy" id="883077"/>
    <lineage>
        <taxon>Bacteria</taxon>
        <taxon>Bacillati</taxon>
        <taxon>Actinomycetota</taxon>
        <taxon>Actinomycetes</taxon>
        <taxon>Actinomycetales</taxon>
        <taxon>Actinomycetaceae</taxon>
        <taxon>Schaalia</taxon>
    </lineage>
</organism>
<dbReference type="STRING" id="883077.HMPREF9241_01423"/>
<feature type="transmembrane region" description="Helical" evidence="8">
    <location>
        <begin position="131"/>
        <end position="153"/>
    </location>
</feature>
<sequence length="244" mass="25317">MAGFTTGALIVLGLCAFIVGISKTALPGAATLAVALLAAVMPALQSTGVMLLMLLAGDVIAIVMYRKKAHWPTLARLVPGVLVGLALGALFLYVASDRVIRVSIGLVLLALIAVTTFLLKKNAHLNLEGPWARAVFGSLAGVTTMAANAGGPVTTMYFLAAKFPVKTFLGTTAWFYFLVNVAKLPFALALGSVGGESLHIAVPFLPLVLLGALLGKVLASRMSQEVFDPVVTILTVVSAGYLLI</sequence>
<protein>
    <recommendedName>
        <fullName evidence="8">Probable membrane transporter protein</fullName>
    </recommendedName>
</protein>
<dbReference type="RefSeq" id="WP_006681623.1">
    <property type="nucleotide sequence ID" value="NZ_JH815210.1"/>
</dbReference>
<dbReference type="InterPro" id="IPR052017">
    <property type="entry name" value="TSUP"/>
</dbReference>
<gene>
    <name evidence="9" type="ORF">HMPREF9241_01423</name>
</gene>
<dbReference type="eggNOG" id="COG0730">
    <property type="taxonomic scope" value="Bacteria"/>
</dbReference>
<dbReference type="PANTHER" id="PTHR30269:SF23">
    <property type="entry name" value="MEMBRANE TRANSPORTER PROTEIN YDHB-RELATED"/>
    <property type="match status" value="1"/>
</dbReference>
<keyword evidence="3" id="KW-0813">Transport</keyword>
<keyword evidence="7 8" id="KW-0472">Membrane</keyword>
<evidence type="ECO:0000256" key="2">
    <source>
        <dbReference type="ARBA" id="ARBA00009142"/>
    </source>
</evidence>
<keyword evidence="10" id="KW-1185">Reference proteome</keyword>
<evidence type="ECO:0000256" key="3">
    <source>
        <dbReference type="ARBA" id="ARBA00022448"/>
    </source>
</evidence>
<dbReference type="InterPro" id="IPR002781">
    <property type="entry name" value="TM_pro_TauE-like"/>
</dbReference>
<evidence type="ECO:0000256" key="8">
    <source>
        <dbReference type="RuleBase" id="RU363041"/>
    </source>
</evidence>
<feature type="transmembrane region" description="Helical" evidence="8">
    <location>
        <begin position="200"/>
        <end position="220"/>
    </location>
</feature>
<dbReference type="Pfam" id="PF01925">
    <property type="entry name" value="TauE"/>
    <property type="match status" value="1"/>
</dbReference>
<dbReference type="EMBL" id="AGWQ01000008">
    <property type="protein sequence ID" value="EJZ85423.1"/>
    <property type="molecule type" value="Genomic_DNA"/>
</dbReference>
<accession>K0YPQ5</accession>
<evidence type="ECO:0000256" key="1">
    <source>
        <dbReference type="ARBA" id="ARBA00004651"/>
    </source>
</evidence>
<name>K0YPQ5_9ACTO</name>